<keyword evidence="3" id="KW-1185">Reference proteome</keyword>
<dbReference type="InterPro" id="IPR016181">
    <property type="entry name" value="Acyl_CoA_acyltransferase"/>
</dbReference>
<dbReference type="Proteomes" id="UP000023541">
    <property type="component" value="Unassembled WGS sequence"/>
</dbReference>
<evidence type="ECO:0000313" key="2">
    <source>
        <dbReference type="EMBL" id="EZH73926.1"/>
    </source>
</evidence>
<comment type="caution">
    <text evidence="2">The sequence shown here is derived from an EMBL/GenBank/DDBJ whole genome shotgun (WGS) entry which is preliminary data.</text>
</comment>
<evidence type="ECO:0000259" key="1">
    <source>
        <dbReference type="PROSITE" id="PS51186"/>
    </source>
</evidence>
<dbReference type="InterPro" id="IPR052742">
    <property type="entry name" value="Mito_N-acetyltransferase"/>
</dbReference>
<dbReference type="Pfam" id="PF00583">
    <property type="entry name" value="Acetyltransf_1"/>
    <property type="match status" value="1"/>
</dbReference>
<dbReference type="Gene3D" id="3.40.630.30">
    <property type="match status" value="1"/>
</dbReference>
<dbReference type="AlphaFoldDB" id="A0A023BV99"/>
<dbReference type="eggNOG" id="COG1247">
    <property type="taxonomic scope" value="Bacteria"/>
</dbReference>
<dbReference type="STRING" id="1317122.ATO12_13670"/>
<accession>A0A023BV99</accession>
<gene>
    <name evidence="2" type="ORF">ATO12_13670</name>
</gene>
<dbReference type="EMBL" id="AQRA01000004">
    <property type="protein sequence ID" value="EZH73926.1"/>
    <property type="molecule type" value="Genomic_DNA"/>
</dbReference>
<dbReference type="PANTHER" id="PTHR43138">
    <property type="entry name" value="ACETYLTRANSFERASE, GNAT FAMILY"/>
    <property type="match status" value="1"/>
</dbReference>
<dbReference type="PROSITE" id="PS51186">
    <property type="entry name" value="GNAT"/>
    <property type="match status" value="1"/>
</dbReference>
<evidence type="ECO:0000313" key="3">
    <source>
        <dbReference type="Proteomes" id="UP000023541"/>
    </source>
</evidence>
<feature type="domain" description="N-acetyltransferase" evidence="1">
    <location>
        <begin position="1"/>
        <end position="160"/>
    </location>
</feature>
<reference evidence="2 3" key="1">
    <citation type="submission" date="2014-04" db="EMBL/GenBank/DDBJ databases">
        <title>Aquimarina sp. 22II-S11-z7 Genome Sequencing.</title>
        <authorList>
            <person name="Lai Q."/>
        </authorList>
    </citation>
    <scope>NUCLEOTIDE SEQUENCE [LARGE SCALE GENOMIC DNA]</scope>
    <source>
        <strain evidence="2 3">22II-S11-z7</strain>
    </source>
</reference>
<dbReference type="GO" id="GO:0016747">
    <property type="term" value="F:acyltransferase activity, transferring groups other than amino-acyl groups"/>
    <property type="evidence" value="ECO:0007669"/>
    <property type="project" value="InterPro"/>
</dbReference>
<protein>
    <recommendedName>
        <fullName evidence="1">N-acetyltransferase domain-containing protein</fullName>
    </recommendedName>
</protein>
<proteinExistence type="predicted"/>
<dbReference type="InterPro" id="IPR000182">
    <property type="entry name" value="GNAT_dom"/>
</dbReference>
<organism evidence="2 3">
    <name type="scientific">Aquimarina atlantica</name>
    <dbReference type="NCBI Taxonomy" id="1317122"/>
    <lineage>
        <taxon>Bacteria</taxon>
        <taxon>Pseudomonadati</taxon>
        <taxon>Bacteroidota</taxon>
        <taxon>Flavobacteriia</taxon>
        <taxon>Flavobacteriales</taxon>
        <taxon>Flavobacteriaceae</taxon>
        <taxon>Aquimarina</taxon>
    </lineage>
</organism>
<dbReference type="PANTHER" id="PTHR43138:SF1">
    <property type="entry name" value="N-ACETYLTRANSFERASE ACA1"/>
    <property type="match status" value="1"/>
</dbReference>
<dbReference type="SUPFAM" id="SSF55729">
    <property type="entry name" value="Acyl-CoA N-acyltransferases (Nat)"/>
    <property type="match status" value="1"/>
</dbReference>
<name>A0A023BV99_9FLAO</name>
<sequence>MHIRPANKKDLEAIWSLWKVVVNQKVYFPYDDSFSREQIESSWINLNNNCFVAELEKEIVGAYILKPNQPGYGSHIANASYMVNSQKRGMGLGHKLCAHSINAAKELGYYAMQFNLVVSTNSPAIKVWLANGFEIIGTIPGGFKHFEKGYVDAHIFYRKL</sequence>
<dbReference type="CDD" id="cd04301">
    <property type="entry name" value="NAT_SF"/>
    <property type="match status" value="1"/>
</dbReference>